<evidence type="ECO:0000259" key="1">
    <source>
        <dbReference type="SMART" id="SM00474"/>
    </source>
</evidence>
<dbReference type="InterPro" id="IPR002562">
    <property type="entry name" value="3'-5'_exonuclease_dom"/>
</dbReference>
<dbReference type="Gene3D" id="3.30.420.10">
    <property type="entry name" value="Ribonuclease H-like superfamily/Ribonuclease H"/>
    <property type="match status" value="1"/>
</dbReference>
<dbReference type="GO" id="GO:0006139">
    <property type="term" value="P:nucleobase-containing compound metabolic process"/>
    <property type="evidence" value="ECO:0007669"/>
    <property type="project" value="InterPro"/>
</dbReference>
<protein>
    <recommendedName>
        <fullName evidence="1">3'-5' exonuclease domain-containing protein</fullName>
    </recommendedName>
</protein>
<dbReference type="EMBL" id="UOGH01000018">
    <property type="protein sequence ID" value="VAX26980.1"/>
    <property type="molecule type" value="Genomic_DNA"/>
</dbReference>
<dbReference type="GO" id="GO:0008408">
    <property type="term" value="F:3'-5' exonuclease activity"/>
    <property type="evidence" value="ECO:0007669"/>
    <property type="project" value="InterPro"/>
</dbReference>
<proteinExistence type="predicted"/>
<accession>A0A3B1CWD4</accession>
<dbReference type="InterPro" id="IPR010997">
    <property type="entry name" value="HRDC-like_sf"/>
</dbReference>
<sequence length="293" mass="34188">MSYINIENEVGLRSYLNRFEEKEFHIIALDIEAECNCHAYGEKLCLAQIFDGVNHVIIDPFNISNNTLKLLFENPNVLKVMYDAGSDLSLLKNSAGIEIKSILDLRPAVELLNYEKKDLHSIIASELGIILGKKRKYQQYNWTKRPIAEEAIDYALNDVRHLLELKDIILAKLYAKKLMEIYLLKNLQIQNKDYTRAPEDKYKKISGYNSLQNDEKKFFRKVFDIRDKYAKQCNLPPHNVIHKTDIIRITKDSGYIDHIRFSKRLGKDLVQDMLREIRKAAKTFSAGRQRPPR</sequence>
<dbReference type="SUPFAM" id="SSF47819">
    <property type="entry name" value="HRDC-like"/>
    <property type="match status" value="1"/>
</dbReference>
<dbReference type="AlphaFoldDB" id="A0A3B1CWD4"/>
<feature type="domain" description="3'-5' exonuclease" evidence="1">
    <location>
        <begin position="3"/>
        <end position="174"/>
    </location>
</feature>
<dbReference type="Gene3D" id="1.10.150.80">
    <property type="entry name" value="HRDC domain"/>
    <property type="match status" value="1"/>
</dbReference>
<dbReference type="GO" id="GO:0000166">
    <property type="term" value="F:nucleotide binding"/>
    <property type="evidence" value="ECO:0007669"/>
    <property type="project" value="InterPro"/>
</dbReference>
<dbReference type="Pfam" id="PF01612">
    <property type="entry name" value="DNA_pol_A_exo1"/>
    <property type="match status" value="1"/>
</dbReference>
<evidence type="ECO:0000313" key="2">
    <source>
        <dbReference type="EMBL" id="VAX26980.1"/>
    </source>
</evidence>
<dbReference type="PANTHER" id="PTHR47649">
    <property type="entry name" value="RIBONUCLEASE D"/>
    <property type="match status" value="1"/>
</dbReference>
<name>A0A3B1CWD4_9ZZZZ</name>
<dbReference type="InterPro" id="IPR044876">
    <property type="entry name" value="HRDC_dom_sf"/>
</dbReference>
<dbReference type="PANTHER" id="PTHR47649:SF1">
    <property type="entry name" value="RIBONUCLEASE D"/>
    <property type="match status" value="1"/>
</dbReference>
<reference evidence="2" key="1">
    <citation type="submission" date="2018-06" db="EMBL/GenBank/DDBJ databases">
        <authorList>
            <person name="Zhirakovskaya E."/>
        </authorList>
    </citation>
    <scope>NUCLEOTIDE SEQUENCE</scope>
</reference>
<dbReference type="InterPro" id="IPR051086">
    <property type="entry name" value="RNase_D-like"/>
</dbReference>
<dbReference type="SMART" id="SM00474">
    <property type="entry name" value="35EXOc"/>
    <property type="match status" value="1"/>
</dbReference>
<organism evidence="2">
    <name type="scientific">hydrothermal vent metagenome</name>
    <dbReference type="NCBI Taxonomy" id="652676"/>
    <lineage>
        <taxon>unclassified sequences</taxon>
        <taxon>metagenomes</taxon>
        <taxon>ecological metagenomes</taxon>
    </lineage>
</organism>
<dbReference type="SUPFAM" id="SSF53098">
    <property type="entry name" value="Ribonuclease H-like"/>
    <property type="match status" value="1"/>
</dbReference>
<dbReference type="GO" id="GO:0003676">
    <property type="term" value="F:nucleic acid binding"/>
    <property type="evidence" value="ECO:0007669"/>
    <property type="project" value="InterPro"/>
</dbReference>
<gene>
    <name evidence="2" type="ORF">MNBD_NITROSPIRAE02-791</name>
</gene>
<dbReference type="InterPro" id="IPR012337">
    <property type="entry name" value="RNaseH-like_sf"/>
</dbReference>
<dbReference type="InterPro" id="IPR036397">
    <property type="entry name" value="RNaseH_sf"/>
</dbReference>